<evidence type="ECO:0000313" key="4">
    <source>
        <dbReference type="Proteomes" id="UP001567571"/>
    </source>
</evidence>
<dbReference type="EMBL" id="BAAADQ010000001">
    <property type="protein sequence ID" value="GAA0532531.1"/>
    <property type="molecule type" value="Genomic_DNA"/>
</dbReference>
<evidence type="ECO:0000313" key="3">
    <source>
        <dbReference type="Proteomes" id="UP001501425"/>
    </source>
</evidence>
<accession>A0AAV3SP39</accession>
<sequence>MREITCHTAEAVEKQPTINLGDLSVIKTIAQSGNRKLSKGVVISEMMDMMFLRRHNTTLSSVSEQVRHNNARIIQKEGTDVWGLTETRRNVDVDTEQYGDSDASEQVNAWIPPHIVDCVEEVYGPRKWREAISAAVGCYMSQSFNSLHQVMAVQIDVISETYETTIGAWIDENADEWVVSMNTANPEDWGDGYQNNVGGNTPRDIRIDWIQEAFENILPQAYVSESKVEKILNQFFDISGGEAKSKATDPEIDYDQINAEWYDSVIDNVDSDVRERVDNPTELAALSGDNVEQLSIIDDAPENMVMDDGKNHVTAKATHNLTFKADWDDLTWETRLGVTAGDVDDPELRHDNGDSQ</sequence>
<protein>
    <submittedName>
        <fullName evidence="1">Uncharacterized protein</fullName>
    </submittedName>
</protein>
<evidence type="ECO:0000313" key="1">
    <source>
        <dbReference type="EMBL" id="GAA0532531.1"/>
    </source>
</evidence>
<name>A0AAV3SP39_9EURY</name>
<gene>
    <name evidence="2" type="ORF">ABNG02_00895</name>
    <name evidence="1" type="ORF">GCM10008994_04070</name>
</gene>
<dbReference type="AlphaFoldDB" id="A0AAV3SP39"/>
<dbReference type="RefSeq" id="WP_343776195.1">
    <property type="nucleotide sequence ID" value="NZ_BAAADQ010000001.1"/>
</dbReference>
<reference evidence="1" key="2">
    <citation type="submission" date="2023-12" db="EMBL/GenBank/DDBJ databases">
        <authorList>
            <person name="Sun Q."/>
            <person name="Inoue M."/>
        </authorList>
    </citation>
    <scope>NUCLEOTIDE SEQUENCE</scope>
    <source>
        <strain evidence="1">JCM 14265</strain>
    </source>
</reference>
<dbReference type="EMBL" id="JBEDNW010000001">
    <property type="protein sequence ID" value="MEZ3165879.1"/>
    <property type="molecule type" value="Genomic_DNA"/>
</dbReference>
<organism evidence="1 3">
    <name type="scientific">Halorubrum ejinorense</name>
    <dbReference type="NCBI Taxonomy" id="425309"/>
    <lineage>
        <taxon>Archaea</taxon>
        <taxon>Methanobacteriati</taxon>
        <taxon>Methanobacteriota</taxon>
        <taxon>Stenosarchaea group</taxon>
        <taxon>Halobacteria</taxon>
        <taxon>Halobacteriales</taxon>
        <taxon>Haloferacaceae</taxon>
        <taxon>Halorubrum</taxon>
    </lineage>
</organism>
<dbReference type="Proteomes" id="UP001567571">
    <property type="component" value="Unassembled WGS sequence"/>
</dbReference>
<dbReference type="Proteomes" id="UP001501425">
    <property type="component" value="Unassembled WGS sequence"/>
</dbReference>
<comment type="caution">
    <text evidence="1">The sequence shown here is derived from an EMBL/GenBank/DDBJ whole genome shotgun (WGS) entry which is preliminary data.</text>
</comment>
<reference evidence="1" key="1">
    <citation type="journal article" date="2014" name="Int. J. Syst. Evol. Microbiol.">
        <title>Complete genome sequence of Corynebacterium casei LMG S-19264T (=DSM 44701T), isolated from a smear-ripened cheese.</title>
        <authorList>
            <consortium name="US DOE Joint Genome Institute (JGI-PGF)"/>
            <person name="Walter F."/>
            <person name="Albersmeier A."/>
            <person name="Kalinowski J."/>
            <person name="Ruckert C."/>
        </authorList>
    </citation>
    <scope>NUCLEOTIDE SEQUENCE</scope>
    <source>
        <strain evidence="1">JCM 14265</strain>
    </source>
</reference>
<keyword evidence="4" id="KW-1185">Reference proteome</keyword>
<evidence type="ECO:0000313" key="2">
    <source>
        <dbReference type="EMBL" id="MEZ3165879.1"/>
    </source>
</evidence>
<reference evidence="2 4" key="3">
    <citation type="submission" date="2024-06" db="EMBL/GenBank/DDBJ databases">
        <title>Halorubrum miltondacostae sp. nov., a potential PHA producer isolated from an inland solar saltern in Rio Maior, Portugal.</title>
        <authorList>
            <person name="Albuquerque L."/>
            <person name="Viver T."/>
            <person name="Barroso C."/>
            <person name="Claudino R."/>
            <person name="Galvan M."/>
            <person name="Simoes G."/>
            <person name="Lobo Da Cunha A."/>
            <person name="Egas C."/>
        </authorList>
    </citation>
    <scope>NUCLEOTIDE SEQUENCE [LARGE SCALE GENOMIC DNA]</scope>
    <source>
        <strain evidence="2 4">DSM 18646</strain>
    </source>
</reference>
<proteinExistence type="predicted"/>